<feature type="region of interest" description="Disordered" evidence="1">
    <location>
        <begin position="357"/>
        <end position="533"/>
    </location>
</feature>
<organism evidence="3 4">
    <name type="scientific">Nannochloropsis gaditana</name>
    <dbReference type="NCBI Taxonomy" id="72520"/>
    <lineage>
        <taxon>Eukaryota</taxon>
        <taxon>Sar</taxon>
        <taxon>Stramenopiles</taxon>
        <taxon>Ochrophyta</taxon>
        <taxon>Eustigmatophyceae</taxon>
        <taxon>Eustigmatales</taxon>
        <taxon>Monodopsidaceae</taxon>
        <taxon>Nannochloropsis</taxon>
    </lineage>
</organism>
<evidence type="ECO:0000313" key="4">
    <source>
        <dbReference type="Proteomes" id="UP000019335"/>
    </source>
</evidence>
<feature type="region of interest" description="Disordered" evidence="1">
    <location>
        <begin position="212"/>
        <end position="233"/>
    </location>
</feature>
<evidence type="ECO:0000313" key="3">
    <source>
        <dbReference type="EMBL" id="EWM22030.1"/>
    </source>
</evidence>
<keyword evidence="4" id="KW-1185">Reference proteome</keyword>
<feature type="compositionally biased region" description="Polar residues" evidence="1">
    <location>
        <begin position="436"/>
        <end position="445"/>
    </location>
</feature>
<reference evidence="3 4" key="1">
    <citation type="journal article" date="2014" name="Mol. Plant">
        <title>Chromosome Scale Genome Assembly and Transcriptome Profiling of Nannochloropsis gaditana in Nitrogen Depletion.</title>
        <authorList>
            <person name="Corteggiani Carpinelli E."/>
            <person name="Telatin A."/>
            <person name="Vitulo N."/>
            <person name="Forcato C."/>
            <person name="D'Angelo M."/>
            <person name="Schiavon R."/>
            <person name="Vezzi A."/>
            <person name="Giacometti G.M."/>
            <person name="Morosinotto T."/>
            <person name="Valle G."/>
        </authorList>
    </citation>
    <scope>NUCLEOTIDE SEQUENCE [LARGE SCALE GENOMIC DNA]</scope>
    <source>
        <strain evidence="3 4">B-31</strain>
    </source>
</reference>
<evidence type="ECO:0000256" key="1">
    <source>
        <dbReference type="SAM" id="MobiDB-lite"/>
    </source>
</evidence>
<dbReference type="AlphaFoldDB" id="W7T4V0"/>
<feature type="compositionally biased region" description="Polar residues" evidence="1">
    <location>
        <begin position="460"/>
        <end position="469"/>
    </location>
</feature>
<gene>
    <name evidence="3" type="ORF">Naga_100052g19</name>
</gene>
<feature type="chain" id="PRO_5004903796" evidence="2">
    <location>
        <begin position="19"/>
        <end position="647"/>
    </location>
</feature>
<feature type="compositionally biased region" description="Pro residues" evidence="1">
    <location>
        <begin position="220"/>
        <end position="230"/>
    </location>
</feature>
<dbReference type="Gene3D" id="2.60.120.260">
    <property type="entry name" value="Galactose-binding domain-like"/>
    <property type="match status" value="1"/>
</dbReference>
<accession>W7T4V0</accession>
<feature type="compositionally biased region" description="Polar residues" evidence="1">
    <location>
        <begin position="378"/>
        <end position="423"/>
    </location>
</feature>
<dbReference type="Proteomes" id="UP000019335">
    <property type="component" value="Unassembled WGS sequence"/>
</dbReference>
<comment type="caution">
    <text evidence="3">The sequence shown here is derived from an EMBL/GenBank/DDBJ whole genome shotgun (WGS) entry which is preliminary data.</text>
</comment>
<protein>
    <submittedName>
        <fullName evidence="3">Uncharacterized protein</fullName>
    </submittedName>
</protein>
<name>W7T4V0_9STRA</name>
<evidence type="ECO:0000256" key="2">
    <source>
        <dbReference type="SAM" id="SignalP"/>
    </source>
</evidence>
<dbReference type="EMBL" id="AZIL01002282">
    <property type="protein sequence ID" value="EWM22030.1"/>
    <property type="molecule type" value="Genomic_DNA"/>
</dbReference>
<dbReference type="OrthoDB" id="10282287at2759"/>
<feature type="signal peptide" evidence="2">
    <location>
        <begin position="1"/>
        <end position="18"/>
    </location>
</feature>
<proteinExistence type="predicted"/>
<sequence>MPSKIFFSLISGVALASAGSKGLLRGNTQEDSSRRLSWTNPLLGAHHGAQPAPEEICALKAEVMSPCNMWAFVNGQSLDASMGFGNGPTHSSMALPQNTSSVTLVLKSFCTPFSFPVSAVEGSPVHPMVAAKFDVCGTDVKTDESWVCINHFPEEGSWSSPDFDDSAWPNAVRVEASGLPTGFTYIAGPTESSDDSPHGGWETFCRKTVSLAEDSEEGAEPPPAPLPVEPALPGHPSSPHAWMMNMTVEGNCSLVDVDIHDLSTNFGFLFGLLEEHGHPPVECVLTGHRPSPEHSPTDTTWPCAHIPDPCLFQFVFTGVQAFLTPEIIMQALEDPTFASIFDTRNSSSSEFCQVQSVTIEDQETTPGPDPSSEDVGGSTVNMPQPLDNSENQVSSPEQPQDVDGSSQEGGDASSSTVSSNNQDIVPAEEPNDGSDDSSVSITPAPSAQPTPEPSSEEGNDSSVSITPAPSAQPTPEPTSEGVDDSSVSITPAPSAQPTPEPTSEGVDDSSVSITPADVEEPAVDSPYIPPTPVECGETVTFELGVDGPGILFKLDSANEGDVKVRATTCLESTKADTVVSVYDQKPSEGVEPIASNDDDDTCEVNPTSSTASTTLLDDSSVYIHVANKGAYAGAVSLKVHCGVYDRR</sequence>
<keyword evidence="2" id="KW-0732">Signal</keyword>